<evidence type="ECO:0000256" key="1">
    <source>
        <dbReference type="SAM" id="MobiDB-lite"/>
    </source>
</evidence>
<protein>
    <submittedName>
        <fullName evidence="2">Uncharacterized protein</fullName>
    </submittedName>
</protein>
<reference evidence="2 3" key="1">
    <citation type="submission" date="2024-03" db="EMBL/GenBank/DDBJ databases">
        <authorList>
            <person name="Martinez-Hernandez J."/>
        </authorList>
    </citation>
    <scope>NUCLEOTIDE SEQUENCE [LARGE SCALE GENOMIC DNA]</scope>
</reference>
<gene>
    <name evidence="2" type="ORF">LLUT_LOCUS34917</name>
</gene>
<accession>A0AAV1YIL5</accession>
<dbReference type="AlphaFoldDB" id="A0AAV1YIL5"/>
<proteinExistence type="predicted"/>
<dbReference type="EMBL" id="CAXHTB010000025">
    <property type="protein sequence ID" value="CAL0333857.1"/>
    <property type="molecule type" value="Genomic_DNA"/>
</dbReference>
<keyword evidence="3" id="KW-1185">Reference proteome</keyword>
<feature type="compositionally biased region" description="Low complexity" evidence="1">
    <location>
        <begin position="92"/>
        <end position="109"/>
    </location>
</feature>
<dbReference type="Proteomes" id="UP001497480">
    <property type="component" value="Unassembled WGS sequence"/>
</dbReference>
<evidence type="ECO:0000313" key="3">
    <source>
        <dbReference type="Proteomes" id="UP001497480"/>
    </source>
</evidence>
<name>A0AAV1YIL5_LUPLU</name>
<comment type="caution">
    <text evidence="2">The sequence shown here is derived from an EMBL/GenBank/DDBJ whole genome shotgun (WGS) entry which is preliminary data.</text>
</comment>
<evidence type="ECO:0000313" key="2">
    <source>
        <dbReference type="EMBL" id="CAL0333857.1"/>
    </source>
</evidence>
<feature type="region of interest" description="Disordered" evidence="1">
    <location>
        <begin position="85"/>
        <end position="125"/>
    </location>
</feature>
<organism evidence="2 3">
    <name type="scientific">Lupinus luteus</name>
    <name type="common">European yellow lupine</name>
    <dbReference type="NCBI Taxonomy" id="3873"/>
    <lineage>
        <taxon>Eukaryota</taxon>
        <taxon>Viridiplantae</taxon>
        <taxon>Streptophyta</taxon>
        <taxon>Embryophyta</taxon>
        <taxon>Tracheophyta</taxon>
        <taxon>Spermatophyta</taxon>
        <taxon>Magnoliopsida</taxon>
        <taxon>eudicotyledons</taxon>
        <taxon>Gunneridae</taxon>
        <taxon>Pentapetalae</taxon>
        <taxon>rosids</taxon>
        <taxon>fabids</taxon>
        <taxon>Fabales</taxon>
        <taxon>Fabaceae</taxon>
        <taxon>Papilionoideae</taxon>
        <taxon>50 kb inversion clade</taxon>
        <taxon>genistoids sensu lato</taxon>
        <taxon>core genistoids</taxon>
        <taxon>Genisteae</taxon>
        <taxon>Lupinus</taxon>
    </lineage>
</organism>
<feature type="compositionally biased region" description="Polar residues" evidence="1">
    <location>
        <begin position="112"/>
        <end position="124"/>
    </location>
</feature>
<sequence length="184" mass="21284">MDAFQQPTTSFSPHQFQYPNTFSSPTHCPLPFPPQAPWFSNQQFQYHHTPSPPIQWPSPNWVSYPYHFPSSNSYTYHQNHFPPPPSFPPSYPLHQQTSHSQPISSPPHIYDTHNQSSSLPSSRFLTPHSVHPQIANLFNEIREIIHNLQEDLEDEHVYNVSTQRQIWSLVLKIGLPSSARDSSH</sequence>